<name>A0A6J4S4L9_9ACTN</name>
<evidence type="ECO:0000256" key="1">
    <source>
        <dbReference type="SAM" id="MobiDB-lite"/>
    </source>
</evidence>
<feature type="non-terminal residue" evidence="2">
    <location>
        <position position="1"/>
    </location>
</feature>
<reference evidence="2" key="1">
    <citation type="submission" date="2020-02" db="EMBL/GenBank/DDBJ databases">
        <authorList>
            <person name="Meier V. D."/>
        </authorList>
    </citation>
    <scope>NUCLEOTIDE SEQUENCE</scope>
    <source>
        <strain evidence="2">AVDCRST_MAG38</strain>
    </source>
</reference>
<protein>
    <submittedName>
        <fullName evidence="2">Uncharacterized protein</fullName>
    </submittedName>
</protein>
<organism evidence="2">
    <name type="scientific">uncultured Solirubrobacteraceae bacterium</name>
    <dbReference type="NCBI Taxonomy" id="1162706"/>
    <lineage>
        <taxon>Bacteria</taxon>
        <taxon>Bacillati</taxon>
        <taxon>Actinomycetota</taxon>
        <taxon>Thermoleophilia</taxon>
        <taxon>Solirubrobacterales</taxon>
        <taxon>Solirubrobacteraceae</taxon>
        <taxon>environmental samples</taxon>
    </lineage>
</organism>
<accession>A0A6J4S4L9</accession>
<feature type="region of interest" description="Disordered" evidence="1">
    <location>
        <begin position="1"/>
        <end position="40"/>
    </location>
</feature>
<feature type="non-terminal residue" evidence="2">
    <location>
        <position position="40"/>
    </location>
</feature>
<gene>
    <name evidence="2" type="ORF">AVDCRST_MAG38-2278</name>
</gene>
<sequence length="40" mass="3810">CPPSPPSPPCGARSAVTSTSVPPRSCASTPTSSTGSPPTV</sequence>
<dbReference type="AlphaFoldDB" id="A0A6J4S4L9"/>
<feature type="compositionally biased region" description="Low complexity" evidence="1">
    <location>
        <begin position="28"/>
        <end position="40"/>
    </location>
</feature>
<evidence type="ECO:0000313" key="2">
    <source>
        <dbReference type="EMBL" id="CAA9485143.1"/>
    </source>
</evidence>
<proteinExistence type="predicted"/>
<dbReference type="EMBL" id="CADCVJ010000192">
    <property type="protein sequence ID" value="CAA9485143.1"/>
    <property type="molecule type" value="Genomic_DNA"/>
</dbReference>